<evidence type="ECO:0000313" key="3">
    <source>
        <dbReference type="Proteomes" id="UP000314294"/>
    </source>
</evidence>
<comment type="caution">
    <text evidence="2">The sequence shown here is derived from an EMBL/GenBank/DDBJ whole genome shotgun (WGS) entry which is preliminary data.</text>
</comment>
<accession>A0A4Z2GQY3</accession>
<evidence type="ECO:0000256" key="1">
    <source>
        <dbReference type="SAM" id="MobiDB-lite"/>
    </source>
</evidence>
<reference evidence="2 3" key="1">
    <citation type="submission" date="2019-03" db="EMBL/GenBank/DDBJ databases">
        <title>First draft genome of Liparis tanakae, snailfish: a comprehensive survey of snailfish specific genes.</title>
        <authorList>
            <person name="Kim W."/>
            <person name="Song I."/>
            <person name="Jeong J.-H."/>
            <person name="Kim D."/>
            <person name="Kim S."/>
            <person name="Ryu S."/>
            <person name="Song J.Y."/>
            <person name="Lee S.K."/>
        </authorList>
    </citation>
    <scope>NUCLEOTIDE SEQUENCE [LARGE SCALE GENOMIC DNA]</scope>
    <source>
        <tissue evidence="2">Muscle</tissue>
    </source>
</reference>
<keyword evidence="3" id="KW-1185">Reference proteome</keyword>
<dbReference type="AlphaFoldDB" id="A0A4Z2GQY3"/>
<gene>
    <name evidence="2" type="ORF">EYF80_033961</name>
</gene>
<feature type="compositionally biased region" description="Basic and acidic residues" evidence="1">
    <location>
        <begin position="1"/>
        <end position="10"/>
    </location>
</feature>
<organism evidence="2 3">
    <name type="scientific">Liparis tanakae</name>
    <name type="common">Tanaka's snailfish</name>
    <dbReference type="NCBI Taxonomy" id="230148"/>
    <lineage>
        <taxon>Eukaryota</taxon>
        <taxon>Metazoa</taxon>
        <taxon>Chordata</taxon>
        <taxon>Craniata</taxon>
        <taxon>Vertebrata</taxon>
        <taxon>Euteleostomi</taxon>
        <taxon>Actinopterygii</taxon>
        <taxon>Neopterygii</taxon>
        <taxon>Teleostei</taxon>
        <taxon>Neoteleostei</taxon>
        <taxon>Acanthomorphata</taxon>
        <taxon>Eupercaria</taxon>
        <taxon>Perciformes</taxon>
        <taxon>Cottioidei</taxon>
        <taxon>Cottales</taxon>
        <taxon>Liparidae</taxon>
        <taxon>Liparis</taxon>
    </lineage>
</organism>
<name>A0A4Z2GQY3_9TELE</name>
<protein>
    <submittedName>
        <fullName evidence="2">Uncharacterized protein</fullName>
    </submittedName>
</protein>
<dbReference type="Proteomes" id="UP000314294">
    <property type="component" value="Unassembled WGS sequence"/>
</dbReference>
<sequence>MSRMRNEELAARGWRRPGGSAHLNRGPGSLPGAGRVGGQPPGLISGARAPERRAPGALRRSRKSLQKPEAGTSIFDRTQVSLSQRKLLDCDFIVLNAAKFEEKKNHRLLN</sequence>
<evidence type="ECO:0000313" key="2">
    <source>
        <dbReference type="EMBL" id="TNN55789.1"/>
    </source>
</evidence>
<proteinExistence type="predicted"/>
<feature type="compositionally biased region" description="Gly residues" evidence="1">
    <location>
        <begin position="29"/>
        <end position="40"/>
    </location>
</feature>
<dbReference type="EMBL" id="SRLO01000445">
    <property type="protein sequence ID" value="TNN55789.1"/>
    <property type="molecule type" value="Genomic_DNA"/>
</dbReference>
<feature type="region of interest" description="Disordered" evidence="1">
    <location>
        <begin position="1"/>
        <end position="73"/>
    </location>
</feature>